<reference evidence="1 2" key="1">
    <citation type="submission" date="2019-10" db="EMBL/GenBank/DDBJ databases">
        <title>Rubrobacter sp nov SCSIO 52090 isolated from a deep-sea sediment in the South China Sea.</title>
        <authorList>
            <person name="Chen R.W."/>
        </authorList>
    </citation>
    <scope>NUCLEOTIDE SEQUENCE [LARGE SCALE GENOMIC DNA]</scope>
    <source>
        <strain evidence="1 2">SCSIO 52909</strain>
    </source>
</reference>
<evidence type="ECO:0000313" key="1">
    <source>
        <dbReference type="EMBL" id="QIN83695.1"/>
    </source>
</evidence>
<proteinExistence type="predicted"/>
<accession>A0A6G8QB33</accession>
<dbReference type="KEGG" id="rub:GBA63_14440"/>
<keyword evidence="2" id="KW-1185">Reference proteome</keyword>
<dbReference type="AlphaFoldDB" id="A0A6G8QB33"/>
<protein>
    <submittedName>
        <fullName evidence="1">Uncharacterized protein</fullName>
    </submittedName>
</protein>
<organism evidence="1 2">
    <name type="scientific">Rubrobacter tropicus</name>
    <dbReference type="NCBI Taxonomy" id="2653851"/>
    <lineage>
        <taxon>Bacteria</taxon>
        <taxon>Bacillati</taxon>
        <taxon>Actinomycetota</taxon>
        <taxon>Rubrobacteria</taxon>
        <taxon>Rubrobacterales</taxon>
        <taxon>Rubrobacteraceae</taxon>
        <taxon>Rubrobacter</taxon>
    </lineage>
</organism>
<evidence type="ECO:0000313" key="2">
    <source>
        <dbReference type="Proteomes" id="UP000501452"/>
    </source>
</evidence>
<name>A0A6G8QB33_9ACTN</name>
<dbReference type="EMBL" id="CP045119">
    <property type="protein sequence ID" value="QIN83695.1"/>
    <property type="molecule type" value="Genomic_DNA"/>
</dbReference>
<gene>
    <name evidence="1" type="ORF">GBA63_14440</name>
</gene>
<dbReference type="Proteomes" id="UP000501452">
    <property type="component" value="Chromosome"/>
</dbReference>
<dbReference type="RefSeq" id="WP_166177206.1">
    <property type="nucleotide sequence ID" value="NZ_CP045119.1"/>
</dbReference>
<sequence length="77" mass="8986">MQDWIGDTVAVMVDTDPKPWNAELQGYDRYGIVVRVSNKTKARVEEFKGLEEASDIRMWIPFTRLRLLVNKRFKGIS</sequence>